<dbReference type="EMBL" id="JAROBY010000015">
    <property type="protein sequence ID" value="MEB4794119.1"/>
    <property type="molecule type" value="Genomic_DNA"/>
</dbReference>
<keyword evidence="3" id="KW-0378">Hydrolase</keyword>
<dbReference type="RefSeq" id="WP_127454292.1">
    <property type="nucleotide sequence ID" value="NZ_JAROBY010000015.1"/>
</dbReference>
<evidence type="ECO:0000313" key="8">
    <source>
        <dbReference type="Proteomes" id="UP001355653"/>
    </source>
</evidence>
<evidence type="ECO:0000256" key="2">
    <source>
        <dbReference type="ARBA" id="ARBA00022670"/>
    </source>
</evidence>
<dbReference type="SUPFAM" id="SSF54001">
    <property type="entry name" value="Cysteine proteinases"/>
    <property type="match status" value="1"/>
</dbReference>
<dbReference type="InterPro" id="IPR038765">
    <property type="entry name" value="Papain-like_cys_pep_sf"/>
</dbReference>
<comment type="similarity">
    <text evidence="1">Belongs to the peptidase C40 family.</text>
</comment>
<dbReference type="Gene3D" id="3.90.1720.10">
    <property type="entry name" value="endopeptidase domain like (from Nostoc punctiforme)"/>
    <property type="match status" value="1"/>
</dbReference>
<evidence type="ECO:0000313" key="7">
    <source>
        <dbReference type="EMBL" id="MEB4794119.1"/>
    </source>
</evidence>
<evidence type="ECO:0000259" key="6">
    <source>
        <dbReference type="PROSITE" id="PS51935"/>
    </source>
</evidence>
<feature type="chain" id="PRO_5045412185" evidence="5">
    <location>
        <begin position="36"/>
        <end position="175"/>
    </location>
</feature>
<comment type="caution">
    <text evidence="7">The sequence shown here is derived from an EMBL/GenBank/DDBJ whole genome shotgun (WGS) entry which is preliminary data.</text>
</comment>
<proteinExistence type="inferred from homology"/>
<evidence type="ECO:0000256" key="4">
    <source>
        <dbReference type="ARBA" id="ARBA00022807"/>
    </source>
</evidence>
<evidence type="ECO:0000256" key="5">
    <source>
        <dbReference type="SAM" id="SignalP"/>
    </source>
</evidence>
<evidence type="ECO:0000256" key="3">
    <source>
        <dbReference type="ARBA" id="ARBA00022801"/>
    </source>
</evidence>
<keyword evidence="2" id="KW-0645">Protease</keyword>
<dbReference type="InterPro" id="IPR000064">
    <property type="entry name" value="NLP_P60_dom"/>
</dbReference>
<dbReference type="PANTHER" id="PTHR47053">
    <property type="entry name" value="MUREIN DD-ENDOPEPTIDASE MEPH-RELATED"/>
    <property type="match status" value="1"/>
</dbReference>
<name>A0ABU6D8P2_9BACL</name>
<dbReference type="InterPro" id="IPR051202">
    <property type="entry name" value="Peptidase_C40"/>
</dbReference>
<dbReference type="Pfam" id="PF00877">
    <property type="entry name" value="NLPC_P60"/>
    <property type="match status" value="1"/>
</dbReference>
<organism evidence="7 8">
    <name type="scientific">Paenibacillus chondroitinus</name>
    <dbReference type="NCBI Taxonomy" id="59842"/>
    <lineage>
        <taxon>Bacteria</taxon>
        <taxon>Bacillati</taxon>
        <taxon>Bacillota</taxon>
        <taxon>Bacilli</taxon>
        <taxon>Bacillales</taxon>
        <taxon>Paenibacillaceae</taxon>
        <taxon>Paenibacillus</taxon>
    </lineage>
</organism>
<dbReference type="Proteomes" id="UP001355653">
    <property type="component" value="Unassembled WGS sequence"/>
</dbReference>
<sequence length="175" mass="18796">MKLHHKWSKRLAILTIGATVAISGGVISSPQPTQAATNNDTATIDATITGTSKADSIIALGKRYLGTPYKFGAAVGQTRNFDCSTLTKYIFGKYGITLPRTAAQQSKVGSFVSKSNWKKGDLLFFSVPGRSGVGHVGVYLGNNKMLNTYGAGGVKITTINSYWNSHYMTARRVIK</sequence>
<keyword evidence="5" id="KW-0732">Signal</keyword>
<gene>
    <name evidence="7" type="ORF">P5G65_09445</name>
</gene>
<keyword evidence="4" id="KW-0788">Thiol protease</keyword>
<protein>
    <submittedName>
        <fullName evidence="7">C40 family peptidase</fullName>
    </submittedName>
</protein>
<keyword evidence="8" id="KW-1185">Reference proteome</keyword>
<dbReference type="PROSITE" id="PS51935">
    <property type="entry name" value="NLPC_P60"/>
    <property type="match status" value="1"/>
</dbReference>
<accession>A0ABU6D8P2</accession>
<feature type="domain" description="NlpC/P60" evidence="6">
    <location>
        <begin position="51"/>
        <end position="174"/>
    </location>
</feature>
<dbReference type="PANTHER" id="PTHR47053:SF1">
    <property type="entry name" value="MUREIN DD-ENDOPEPTIDASE MEPH-RELATED"/>
    <property type="match status" value="1"/>
</dbReference>
<feature type="signal peptide" evidence="5">
    <location>
        <begin position="1"/>
        <end position="35"/>
    </location>
</feature>
<evidence type="ECO:0000256" key="1">
    <source>
        <dbReference type="ARBA" id="ARBA00007074"/>
    </source>
</evidence>
<reference evidence="7 8" key="1">
    <citation type="submission" date="2023-03" db="EMBL/GenBank/DDBJ databases">
        <title>Bacillus Genome Sequencing.</title>
        <authorList>
            <person name="Dunlap C."/>
        </authorList>
    </citation>
    <scope>NUCLEOTIDE SEQUENCE [LARGE SCALE GENOMIC DNA]</scope>
    <source>
        <strain evidence="7 8">NRS-1351</strain>
    </source>
</reference>